<sequence length="313" mass="35777">MFGAMDTSRTILIRENSTHEVVLAIDERTALANERLKAEFYKVDNTKIHRFPRSLQGIGGDNDRYIVPSVVAIGPYHHGSPHLQKMEEVKLAAAYHLCMYSGRSSSSMEVYEKILSVVDDARGSYDVKDPSVFGLSNHEFAAMMFLDGCFLLQYMIGGGDEPVLQNWMTPSIERDIFLLENQIPWLVLEVLIEFMPVDVLRFVRGVQEKFHPGKAKEKKVRPLPDDDDRGVGGRGDYKPPHLLGLLWYILQIHSMPERVQNYSYRPRPLKSSNAVELAEIGIRLAPSTKPWFWDMSFRRGRLFGELCPCRRCS</sequence>
<comment type="caution">
    <text evidence="2">The sequence shown here is derived from an EMBL/GenBank/DDBJ whole genome shotgun (WGS) entry which is preliminary data.</text>
</comment>
<dbReference type="EMBL" id="CM027686">
    <property type="protein sequence ID" value="KAG0522297.1"/>
    <property type="molecule type" value="Genomic_DNA"/>
</dbReference>
<evidence type="ECO:0000313" key="3">
    <source>
        <dbReference type="Proteomes" id="UP000807115"/>
    </source>
</evidence>
<proteinExistence type="predicted"/>
<dbReference type="Proteomes" id="UP000807115">
    <property type="component" value="Chromosome 7"/>
</dbReference>
<dbReference type="Pfam" id="PF03140">
    <property type="entry name" value="DUF247"/>
    <property type="match status" value="1"/>
</dbReference>
<gene>
    <name evidence="2" type="ORF">BDA96_07G025100</name>
</gene>
<reference evidence="2" key="1">
    <citation type="journal article" date="2019" name="BMC Genomics">
        <title>A new reference genome for Sorghum bicolor reveals high levels of sequence similarity between sweet and grain genotypes: implications for the genetics of sugar metabolism.</title>
        <authorList>
            <person name="Cooper E.A."/>
            <person name="Brenton Z.W."/>
            <person name="Flinn B.S."/>
            <person name="Jenkins J."/>
            <person name="Shu S."/>
            <person name="Flowers D."/>
            <person name="Luo F."/>
            <person name="Wang Y."/>
            <person name="Xia P."/>
            <person name="Barry K."/>
            <person name="Daum C."/>
            <person name="Lipzen A."/>
            <person name="Yoshinaga Y."/>
            <person name="Schmutz J."/>
            <person name="Saski C."/>
            <person name="Vermerris W."/>
            <person name="Kresovich S."/>
        </authorList>
    </citation>
    <scope>NUCLEOTIDE SEQUENCE</scope>
</reference>
<dbReference type="InterPro" id="IPR004158">
    <property type="entry name" value="DUF247_pln"/>
</dbReference>
<evidence type="ECO:0000313" key="2">
    <source>
        <dbReference type="EMBL" id="KAG0522297.1"/>
    </source>
</evidence>
<protein>
    <submittedName>
        <fullName evidence="2">Uncharacterized protein</fullName>
    </submittedName>
</protein>
<reference evidence="2" key="2">
    <citation type="submission" date="2020-10" db="EMBL/GenBank/DDBJ databases">
        <authorList>
            <person name="Cooper E.A."/>
            <person name="Brenton Z.W."/>
            <person name="Flinn B.S."/>
            <person name="Jenkins J."/>
            <person name="Shu S."/>
            <person name="Flowers D."/>
            <person name="Luo F."/>
            <person name="Wang Y."/>
            <person name="Xia P."/>
            <person name="Barry K."/>
            <person name="Daum C."/>
            <person name="Lipzen A."/>
            <person name="Yoshinaga Y."/>
            <person name="Schmutz J."/>
            <person name="Saski C."/>
            <person name="Vermerris W."/>
            <person name="Kresovich S."/>
        </authorList>
    </citation>
    <scope>NUCLEOTIDE SEQUENCE</scope>
</reference>
<organism evidence="2 3">
    <name type="scientific">Sorghum bicolor</name>
    <name type="common">Sorghum</name>
    <name type="synonym">Sorghum vulgare</name>
    <dbReference type="NCBI Taxonomy" id="4558"/>
    <lineage>
        <taxon>Eukaryota</taxon>
        <taxon>Viridiplantae</taxon>
        <taxon>Streptophyta</taxon>
        <taxon>Embryophyta</taxon>
        <taxon>Tracheophyta</taxon>
        <taxon>Spermatophyta</taxon>
        <taxon>Magnoliopsida</taxon>
        <taxon>Liliopsida</taxon>
        <taxon>Poales</taxon>
        <taxon>Poaceae</taxon>
        <taxon>PACMAD clade</taxon>
        <taxon>Panicoideae</taxon>
        <taxon>Andropogonodae</taxon>
        <taxon>Andropogoneae</taxon>
        <taxon>Sorghinae</taxon>
        <taxon>Sorghum</taxon>
    </lineage>
</organism>
<dbReference type="PANTHER" id="PTHR31549">
    <property type="entry name" value="PROTEIN, PUTATIVE (DUF247)-RELATED-RELATED"/>
    <property type="match status" value="1"/>
</dbReference>
<name>A0A921U836_SORBI</name>
<evidence type="ECO:0000256" key="1">
    <source>
        <dbReference type="SAM" id="MobiDB-lite"/>
    </source>
</evidence>
<dbReference type="AlphaFoldDB" id="A0A921U836"/>
<accession>A0A921U836</accession>
<dbReference type="PANTHER" id="PTHR31549:SF244">
    <property type="entry name" value="OS08G0121500 PROTEIN"/>
    <property type="match status" value="1"/>
</dbReference>
<feature type="region of interest" description="Disordered" evidence="1">
    <location>
        <begin position="213"/>
        <end position="232"/>
    </location>
</feature>